<evidence type="ECO:0000256" key="4">
    <source>
        <dbReference type="ARBA" id="ARBA00022598"/>
    </source>
</evidence>
<sequence length="598" mass="62508">MGGLPMTDRSDSAQGPRDPQDGASGGANDGTIEGASDEGLVTADDGDAGAEYAGRLDVARTEPEREPQVLPALRGWDAPWSELSVAVAGLGLSGFAAADTLAELGARVVVVDSGTGDRQRRSAETLGLVGVDDVRLGAEHAETLPLVDGAAPDVLVTSPGWRPDSTLIVQAAAHGVPVWSEVELAWRLGPRPGAKDPDWLVLTGTNGKTTTVRLLESMLVAADLRAVACGNVGMPVLDAIRDPEGYDALAVELSSFQLHYTELLDPVASAVLNVAEDHVDWHGSFAAYCADKARIFENTRVACVYNADSPLTERMVVEAEVQEGCRAIGFTTDAPGPSMVGVVDDVLADRAYLVARRSRALELGLLSDFGPAAPQHLVADALAAAALARAAGVAPEAVQAGIRTHEPGEHRIQPVAQSGDVFWVNDTKATNPHAAKASLTSFSDVVWIAGGLPKGVDYDELVAAAAPRLRHVVLLGTDSSQLRSSLRRHAPGVSVVGGGVRDDDDDGRPDRSTAPLERRLADVDGREAMRAAVEEASRVAEPGQTVLMAPAAASMDQFTSYATRGEAFIEAVAELMDRLGHRRPADAGTTDPGTTPEA</sequence>
<dbReference type="PANTHER" id="PTHR43692:SF1">
    <property type="entry name" value="UDP-N-ACETYLMURAMOYLALANINE--D-GLUTAMATE LIGASE"/>
    <property type="match status" value="1"/>
</dbReference>
<keyword evidence="7 8" id="KW-0133">Cell shape</keyword>
<dbReference type="EC" id="6.3.2.9" evidence="7 8"/>
<feature type="domain" description="Mur ligase C-terminal" evidence="10">
    <location>
        <begin position="410"/>
        <end position="551"/>
    </location>
</feature>
<protein>
    <recommendedName>
        <fullName evidence="7 8">UDP-N-acetylmuramoylalanine--D-glutamate ligase</fullName>
        <ecNumber evidence="7 8">6.3.2.9</ecNumber>
    </recommendedName>
    <alternativeName>
        <fullName evidence="7">D-glutamic acid-adding enzyme</fullName>
    </alternativeName>
    <alternativeName>
        <fullName evidence="7">UDP-N-acetylmuramoyl-L-alanyl-D-glutamate synthetase</fullName>
    </alternativeName>
</protein>
<dbReference type="Pfam" id="PF02875">
    <property type="entry name" value="Mur_ligase_C"/>
    <property type="match status" value="1"/>
</dbReference>
<name>A0ABP6RD40_9MICC</name>
<evidence type="ECO:0000256" key="7">
    <source>
        <dbReference type="HAMAP-Rule" id="MF_00639"/>
    </source>
</evidence>
<keyword evidence="7 8" id="KW-0961">Cell wall biogenesis/degradation</keyword>
<dbReference type="InterPro" id="IPR013221">
    <property type="entry name" value="Mur_ligase_cen"/>
</dbReference>
<reference evidence="13" key="1">
    <citation type="journal article" date="2019" name="Int. J. Syst. Evol. Microbiol.">
        <title>The Global Catalogue of Microorganisms (GCM) 10K type strain sequencing project: providing services to taxonomists for standard genome sequencing and annotation.</title>
        <authorList>
            <consortium name="The Broad Institute Genomics Platform"/>
            <consortium name="The Broad Institute Genome Sequencing Center for Infectious Disease"/>
            <person name="Wu L."/>
            <person name="Ma J."/>
        </authorList>
    </citation>
    <scope>NUCLEOTIDE SEQUENCE [LARGE SCALE GENOMIC DNA]</scope>
    <source>
        <strain evidence="13">JCM 11483</strain>
    </source>
</reference>
<keyword evidence="7 8" id="KW-0132">Cell division</keyword>
<proteinExistence type="inferred from homology"/>
<evidence type="ECO:0000256" key="8">
    <source>
        <dbReference type="RuleBase" id="RU003664"/>
    </source>
</evidence>
<keyword evidence="3 7" id="KW-0963">Cytoplasm</keyword>
<dbReference type="GO" id="GO:0016874">
    <property type="term" value="F:ligase activity"/>
    <property type="evidence" value="ECO:0007669"/>
    <property type="project" value="UniProtKB-KW"/>
</dbReference>
<evidence type="ECO:0000256" key="6">
    <source>
        <dbReference type="ARBA" id="ARBA00022840"/>
    </source>
</evidence>
<evidence type="ECO:0000256" key="2">
    <source>
        <dbReference type="ARBA" id="ARBA00004752"/>
    </source>
</evidence>
<dbReference type="SUPFAM" id="SSF53244">
    <property type="entry name" value="MurD-like peptide ligases, peptide-binding domain"/>
    <property type="match status" value="1"/>
</dbReference>
<feature type="region of interest" description="Disordered" evidence="9">
    <location>
        <begin position="1"/>
        <end position="54"/>
    </location>
</feature>
<accession>A0ABP6RD40</accession>
<dbReference type="SUPFAM" id="SSF51984">
    <property type="entry name" value="MurCD N-terminal domain"/>
    <property type="match status" value="1"/>
</dbReference>
<comment type="function">
    <text evidence="7 8">Cell wall formation. Catalyzes the addition of glutamate to the nucleotide precursor UDP-N-acetylmuramoyl-L-alanine (UMA).</text>
</comment>
<comment type="caution">
    <text evidence="12">The sequence shown here is derived from an EMBL/GenBank/DDBJ whole genome shotgun (WGS) entry which is preliminary data.</text>
</comment>
<dbReference type="InterPro" id="IPR036565">
    <property type="entry name" value="Mur-like_cat_sf"/>
</dbReference>
<dbReference type="Gene3D" id="3.40.50.720">
    <property type="entry name" value="NAD(P)-binding Rossmann-like Domain"/>
    <property type="match status" value="1"/>
</dbReference>
<dbReference type="SUPFAM" id="SSF53623">
    <property type="entry name" value="MurD-like peptide ligases, catalytic domain"/>
    <property type="match status" value="1"/>
</dbReference>
<feature type="domain" description="Mur ligase central" evidence="11">
    <location>
        <begin position="203"/>
        <end position="344"/>
    </location>
</feature>
<dbReference type="PANTHER" id="PTHR43692">
    <property type="entry name" value="UDP-N-ACETYLMURAMOYLALANINE--D-GLUTAMATE LIGASE"/>
    <property type="match status" value="1"/>
</dbReference>
<evidence type="ECO:0000313" key="12">
    <source>
        <dbReference type="EMBL" id="GAA3285572.1"/>
    </source>
</evidence>
<dbReference type="InterPro" id="IPR005762">
    <property type="entry name" value="MurD"/>
</dbReference>
<evidence type="ECO:0000256" key="1">
    <source>
        <dbReference type="ARBA" id="ARBA00004496"/>
    </source>
</evidence>
<dbReference type="Proteomes" id="UP001501736">
    <property type="component" value="Unassembled WGS sequence"/>
</dbReference>
<evidence type="ECO:0000313" key="13">
    <source>
        <dbReference type="Proteomes" id="UP001501736"/>
    </source>
</evidence>
<evidence type="ECO:0000259" key="10">
    <source>
        <dbReference type="Pfam" id="PF02875"/>
    </source>
</evidence>
<dbReference type="NCBIfam" id="TIGR01087">
    <property type="entry name" value="murD"/>
    <property type="match status" value="1"/>
</dbReference>
<dbReference type="InterPro" id="IPR004101">
    <property type="entry name" value="Mur_ligase_C"/>
</dbReference>
<evidence type="ECO:0000259" key="11">
    <source>
        <dbReference type="Pfam" id="PF08245"/>
    </source>
</evidence>
<evidence type="ECO:0000256" key="5">
    <source>
        <dbReference type="ARBA" id="ARBA00022741"/>
    </source>
</evidence>
<keyword evidence="6 7" id="KW-0067">ATP-binding</keyword>
<gene>
    <name evidence="7 12" type="primary">murD</name>
    <name evidence="12" type="ORF">GCM10020260_18320</name>
</gene>
<keyword evidence="7 8" id="KW-0573">Peptidoglycan synthesis</keyword>
<comment type="catalytic activity">
    <reaction evidence="7 8">
        <text>UDP-N-acetyl-alpha-D-muramoyl-L-alanine + D-glutamate + ATP = UDP-N-acetyl-alpha-D-muramoyl-L-alanyl-D-glutamate + ADP + phosphate + H(+)</text>
        <dbReference type="Rhea" id="RHEA:16429"/>
        <dbReference type="ChEBI" id="CHEBI:15378"/>
        <dbReference type="ChEBI" id="CHEBI:29986"/>
        <dbReference type="ChEBI" id="CHEBI:30616"/>
        <dbReference type="ChEBI" id="CHEBI:43474"/>
        <dbReference type="ChEBI" id="CHEBI:83898"/>
        <dbReference type="ChEBI" id="CHEBI:83900"/>
        <dbReference type="ChEBI" id="CHEBI:456216"/>
        <dbReference type="EC" id="6.3.2.9"/>
    </reaction>
</comment>
<feature type="binding site" evidence="7">
    <location>
        <begin position="204"/>
        <end position="210"/>
    </location>
    <ligand>
        <name>ATP</name>
        <dbReference type="ChEBI" id="CHEBI:30616"/>
    </ligand>
</feature>
<comment type="similarity">
    <text evidence="7">Belongs to the MurCDEF family.</text>
</comment>
<feature type="region of interest" description="Disordered" evidence="9">
    <location>
        <begin position="492"/>
        <end position="514"/>
    </location>
</feature>
<keyword evidence="4 7" id="KW-0436">Ligase</keyword>
<dbReference type="EMBL" id="BAAAYG010000007">
    <property type="protein sequence ID" value="GAA3285572.1"/>
    <property type="molecule type" value="Genomic_DNA"/>
</dbReference>
<dbReference type="Gene3D" id="3.40.1190.10">
    <property type="entry name" value="Mur-like, catalytic domain"/>
    <property type="match status" value="1"/>
</dbReference>
<comment type="subcellular location">
    <subcellularLocation>
        <location evidence="1 7 8">Cytoplasm</location>
    </subcellularLocation>
</comment>
<dbReference type="InterPro" id="IPR036615">
    <property type="entry name" value="Mur_ligase_C_dom_sf"/>
</dbReference>
<keyword evidence="5 7" id="KW-0547">Nucleotide-binding</keyword>
<organism evidence="12 13">
    <name type="scientific">Nesterenkonia halobia</name>
    <dbReference type="NCBI Taxonomy" id="37922"/>
    <lineage>
        <taxon>Bacteria</taxon>
        <taxon>Bacillati</taxon>
        <taxon>Actinomycetota</taxon>
        <taxon>Actinomycetes</taxon>
        <taxon>Micrococcales</taxon>
        <taxon>Micrococcaceae</taxon>
        <taxon>Nesterenkonia</taxon>
    </lineage>
</organism>
<keyword evidence="13" id="KW-1185">Reference proteome</keyword>
<dbReference type="HAMAP" id="MF_00639">
    <property type="entry name" value="MurD"/>
    <property type="match status" value="1"/>
</dbReference>
<dbReference type="Pfam" id="PF08245">
    <property type="entry name" value="Mur_ligase_M"/>
    <property type="match status" value="1"/>
</dbReference>
<comment type="pathway">
    <text evidence="2 7 8">Cell wall biogenesis; peptidoglycan biosynthesis.</text>
</comment>
<evidence type="ECO:0000256" key="3">
    <source>
        <dbReference type="ARBA" id="ARBA00022490"/>
    </source>
</evidence>
<keyword evidence="7 8" id="KW-0131">Cell cycle</keyword>
<dbReference type="Gene3D" id="3.90.190.20">
    <property type="entry name" value="Mur ligase, C-terminal domain"/>
    <property type="match status" value="1"/>
</dbReference>
<evidence type="ECO:0000256" key="9">
    <source>
        <dbReference type="SAM" id="MobiDB-lite"/>
    </source>
</evidence>